<evidence type="ECO:0000313" key="2">
    <source>
        <dbReference type="Proteomes" id="UP000254519"/>
    </source>
</evidence>
<dbReference type="AlphaFoldDB" id="A0A380BAA7"/>
<evidence type="ECO:0000313" key="1">
    <source>
        <dbReference type="EMBL" id="SUI98041.1"/>
    </source>
</evidence>
<evidence type="ECO:0008006" key="3">
    <source>
        <dbReference type="Google" id="ProtNLM"/>
    </source>
</evidence>
<proteinExistence type="predicted"/>
<reference evidence="1 2" key="1">
    <citation type="submission" date="2018-06" db="EMBL/GenBank/DDBJ databases">
        <authorList>
            <consortium name="Pathogen Informatics"/>
            <person name="Doyle S."/>
        </authorList>
    </citation>
    <scope>NUCLEOTIDE SEQUENCE [LARGE SCALE GENOMIC DNA]</scope>
    <source>
        <strain evidence="2">ATCC 11859 / DSM 33 / NCIB 8841 / NCTC 4822</strain>
    </source>
</reference>
<keyword evidence="2" id="KW-1185">Reference proteome</keyword>
<accession>A0A380BAA7</accession>
<organism evidence="1 2">
    <name type="scientific">Sporosarcina pasteurii</name>
    <name type="common">Bacillus pasteurii</name>
    <dbReference type="NCBI Taxonomy" id="1474"/>
    <lineage>
        <taxon>Bacteria</taxon>
        <taxon>Bacillati</taxon>
        <taxon>Bacillota</taxon>
        <taxon>Bacilli</taxon>
        <taxon>Bacillales</taxon>
        <taxon>Caryophanaceae</taxon>
        <taxon>Sporosarcina</taxon>
    </lineage>
</organism>
<dbReference type="EMBL" id="UGYZ01000002">
    <property type="protein sequence ID" value="SUI98041.1"/>
    <property type="molecule type" value="Genomic_DNA"/>
</dbReference>
<dbReference type="Proteomes" id="UP000254519">
    <property type="component" value="Unassembled WGS sequence"/>
</dbReference>
<name>A0A380BAA7_SPOPA</name>
<gene>
    <name evidence="1" type="ORF">NCTC4822_00037</name>
</gene>
<sequence>MYFYANDFNSHQERTMNLSNYWGPSVNYTAPVRYILNTPDPYGRQFISKAEADYKTMNRLLWEEHVNWTRMTIISIVFKLPDLDEVQARLLRNATDLGNCLRPFYGDQIADKYGELIKEHLVIAAELVTAAVNGDTETAEEKEKQWYRNADEISVFLSSINPYIHLEEIREMFYMHLALTKHEAVTMIEGNYKEDVAVFDEIEAQALEMADMIADAIIRQFPMMFGYYSY</sequence>
<protein>
    <recommendedName>
        <fullName evidence="3">Acetylglutamate kinase</fullName>
    </recommendedName>
</protein>